<evidence type="ECO:0000259" key="15">
    <source>
        <dbReference type="PROSITE" id="PS50146"/>
    </source>
</evidence>
<sequence>MATEAASEYKPLSAPPADGQLIEHNGKQYVTIKEGLAYILVPRPALDAAKQTNLGDKEAVQQVFYNPIQQFNRDLTVLTIKAYGKERLEEKAAAFKSKPAAKAQRVSEEVAPASKVEVAAQQPVTYNQGSGSEVAPVVDLELSTAEGKALLAETSKAESTVVKQDRPKASPPFKILDALSATGLRALRYAAEIPFVTAVTSNDLLADAVESIKVNVEHNKPRATIDVSHDDAIAHMYTLVAQELRKVNMKNHRHPVKSDKYDVVDLDPYGSATPFLDAAVQAVRDDGGLLCVTCTDSGVWASNGYPEKAYSLYGGIPLKGGQHSHEVGLRLILHSIQTAAAKYGLAMEPLLSLSIDFYIRVFVKIRKSPASVKFQAGKSMIAYNCDNGCGAWQTQLLARNKATPNKKGSGTFYKHIIAGGSLNKNCEHCGSLQHITGPMYAGRLHSPTFIQRVLAEVADAPKDVYGTTTRITGMLNTALEEYLPLEEEMELREAVQKAEAEMEENKDATEAEKKELEKRRANAVEALKLFDQAAVEPYPFYFLPAYIAGRMHCITPPENAVRGALVGLGYRVTRSHCKPGSIKTDAPWKVIWHIMREWVRQKEPVKQDNIKPSSPAYKLLRLDQKKKEVTNGSEAKEEPAGDSDVMQVYSSVAKEESKGNNEEGNEVDKLEVVFDLQLGKDQDKRKFVRYQQNPRENWGPMGRATGKEPIDIEYADDLEDQIGNLKDESIVFILKQTDSDKSGFVVFSLSGETEGNYGKLSCLLAHSLPEQMLKKHLLTAIPDHLRCDATHSVTVVVSTHSGLCRAEEFHRSILQPLLAAVDIAPRSISGGEDGEKRSYEVILTQNDRTIKELGKRLQEESNRPDSTTAKRTVILLSGDGGVVDLLNGSDDSSVSSSPAGNKPSIILLPFGTGNALFHSLHKPLYTSHPSTSHFILALRTLFRGKSAPLPIFKAEFSEGARLMQGAEATGSVDHLLGAIVASYGFHAQLVWESDTPAYRKHGDKRFGMAAEELLKVGHGYEADVLVRSEDEEEEWNQADFTEPGKRVGYALTTLVSNLEKTFTISPDTRPLDGKLRLVGFGDVGGEKTTEVMKAAYNDGKHVGMKWKEGETEETVGYQEVKEVKVVIKEDDERWRKVCVDGTIVEIPKDGWLRIARAEPRFDIVVDESLV</sequence>
<organism evidence="16 17">
    <name type="scientific">Coniochaeta pulveracea</name>
    <dbReference type="NCBI Taxonomy" id="177199"/>
    <lineage>
        <taxon>Eukaryota</taxon>
        <taxon>Fungi</taxon>
        <taxon>Dikarya</taxon>
        <taxon>Ascomycota</taxon>
        <taxon>Pezizomycotina</taxon>
        <taxon>Sordariomycetes</taxon>
        <taxon>Sordariomycetidae</taxon>
        <taxon>Coniochaetales</taxon>
        <taxon>Coniochaetaceae</taxon>
        <taxon>Coniochaeta</taxon>
    </lineage>
</organism>
<dbReference type="Gene3D" id="2.60.200.40">
    <property type="match status" value="1"/>
</dbReference>
<evidence type="ECO:0000256" key="10">
    <source>
        <dbReference type="ARBA" id="ARBA00082896"/>
    </source>
</evidence>
<keyword evidence="6 12" id="KW-0694">RNA-binding</keyword>
<evidence type="ECO:0000256" key="13">
    <source>
        <dbReference type="SAM" id="Coils"/>
    </source>
</evidence>
<evidence type="ECO:0000256" key="1">
    <source>
        <dbReference type="ARBA" id="ARBA00022555"/>
    </source>
</evidence>
<dbReference type="GO" id="GO:0016301">
    <property type="term" value="F:kinase activity"/>
    <property type="evidence" value="ECO:0007669"/>
    <property type="project" value="InterPro"/>
</dbReference>
<comment type="similarity">
    <text evidence="12">Belongs to the class I-like SAM-binding methyltransferase superfamily. Trm1 family.</text>
</comment>
<evidence type="ECO:0000256" key="2">
    <source>
        <dbReference type="ARBA" id="ARBA00022603"/>
    </source>
</evidence>
<dbReference type="Proteomes" id="UP000275385">
    <property type="component" value="Unassembled WGS sequence"/>
</dbReference>
<comment type="catalytic activity">
    <reaction evidence="8">
        <text>guanosine(26) in tRNA + 2 S-adenosyl-L-methionine = N(2)-dimethylguanosine(26) in tRNA + 2 S-adenosyl-L-homocysteine + 2 H(+)</text>
        <dbReference type="Rhea" id="RHEA:43140"/>
        <dbReference type="Rhea" id="RHEA-COMP:10359"/>
        <dbReference type="Rhea" id="RHEA-COMP:10360"/>
        <dbReference type="ChEBI" id="CHEBI:15378"/>
        <dbReference type="ChEBI" id="CHEBI:57856"/>
        <dbReference type="ChEBI" id="CHEBI:59789"/>
        <dbReference type="ChEBI" id="CHEBI:74269"/>
        <dbReference type="ChEBI" id="CHEBI:74513"/>
        <dbReference type="EC" id="2.1.1.216"/>
    </reaction>
</comment>
<dbReference type="FunFam" id="3.30.56.70:FF:000001">
    <property type="entry name" value="tRNA (guanine(26)-N(2))-dimethyltransferase"/>
    <property type="match status" value="1"/>
</dbReference>
<evidence type="ECO:0000313" key="17">
    <source>
        <dbReference type="Proteomes" id="UP000275385"/>
    </source>
</evidence>
<dbReference type="EMBL" id="QVQW01000015">
    <property type="protein sequence ID" value="RKU46201.1"/>
    <property type="molecule type" value="Genomic_DNA"/>
</dbReference>
<evidence type="ECO:0000256" key="11">
    <source>
        <dbReference type="ARBA" id="ARBA00083299"/>
    </source>
</evidence>
<evidence type="ECO:0000256" key="9">
    <source>
        <dbReference type="ARBA" id="ARBA00077143"/>
    </source>
</evidence>
<dbReference type="Gene3D" id="3.40.50.10330">
    <property type="entry name" value="Probable inorganic polyphosphate/atp-NAD kinase, domain 1"/>
    <property type="match status" value="1"/>
</dbReference>
<dbReference type="Pfam" id="PF02005">
    <property type="entry name" value="TRM"/>
    <property type="match status" value="2"/>
</dbReference>
<keyword evidence="1 12" id="KW-0820">tRNA-binding</keyword>
<dbReference type="InterPro" id="IPR002905">
    <property type="entry name" value="Trm1"/>
</dbReference>
<dbReference type="STRING" id="177199.A0A420YE67"/>
<dbReference type="OrthoDB" id="6349953at2759"/>
<evidence type="ECO:0000256" key="5">
    <source>
        <dbReference type="ARBA" id="ARBA00022694"/>
    </source>
</evidence>
<dbReference type="EC" id="2.1.1.216" evidence="7"/>
<dbReference type="PANTHER" id="PTHR10631:SF3">
    <property type="entry name" value="TRNA (GUANINE(26)-N(2))-DIMETHYLTRANSFERASE"/>
    <property type="match status" value="1"/>
</dbReference>
<evidence type="ECO:0000256" key="7">
    <source>
        <dbReference type="ARBA" id="ARBA00039099"/>
    </source>
</evidence>
<evidence type="ECO:0000256" key="14">
    <source>
        <dbReference type="SAM" id="MobiDB-lite"/>
    </source>
</evidence>
<name>A0A420YE67_9PEZI</name>
<dbReference type="GO" id="GO:0005634">
    <property type="term" value="C:nucleus"/>
    <property type="evidence" value="ECO:0007669"/>
    <property type="project" value="TreeGrafter"/>
</dbReference>
<dbReference type="PANTHER" id="PTHR10631">
    <property type="entry name" value="N 2 ,N 2 -DIMETHYLGUANOSINE TRNA METHYLTRANSFERASE"/>
    <property type="match status" value="1"/>
</dbReference>
<dbReference type="InterPro" id="IPR042296">
    <property type="entry name" value="tRNA_met_Trm1_C"/>
</dbReference>
<comment type="caution">
    <text evidence="16">The sequence shown here is derived from an EMBL/GenBank/DDBJ whole genome shotgun (WGS) entry which is preliminary data.</text>
</comment>
<feature type="region of interest" description="Disordered" evidence="14">
    <location>
        <begin position="1"/>
        <end position="20"/>
    </location>
</feature>
<keyword evidence="13" id="KW-0175">Coiled coil</keyword>
<dbReference type="GO" id="GO:0160104">
    <property type="term" value="F:tRNA (guanine(26)-N2)-dimethyltransferase activity"/>
    <property type="evidence" value="ECO:0007669"/>
    <property type="project" value="UniProtKB-EC"/>
</dbReference>
<dbReference type="SUPFAM" id="SSF53335">
    <property type="entry name" value="S-adenosyl-L-methionine-dependent methyltransferases"/>
    <property type="match status" value="1"/>
</dbReference>
<protein>
    <recommendedName>
        <fullName evidence="7">tRNA (guanine(26)-N(2))-dimethyltransferase</fullName>
        <ecNumber evidence="7">2.1.1.216</ecNumber>
    </recommendedName>
    <alternativeName>
        <fullName evidence="10">tRNA 2,2-dimethylguanosine-26 methyltransferase</fullName>
    </alternativeName>
    <alternativeName>
        <fullName evidence="9">tRNA(guanine-26,N(2)-N(2)) methyltransferase</fullName>
    </alternativeName>
    <alternativeName>
        <fullName evidence="11">tRNA(m(2,2)G26)dimethyltransferase</fullName>
    </alternativeName>
</protein>
<gene>
    <name evidence="16" type="primary">TRM1</name>
    <name evidence="16" type="ORF">DL546_001020</name>
</gene>
<feature type="coiled-coil region" evidence="13">
    <location>
        <begin position="485"/>
        <end position="533"/>
    </location>
</feature>
<dbReference type="GO" id="GO:0000049">
    <property type="term" value="F:tRNA binding"/>
    <property type="evidence" value="ECO:0007669"/>
    <property type="project" value="UniProtKB-UniRule"/>
</dbReference>
<evidence type="ECO:0000256" key="8">
    <source>
        <dbReference type="ARBA" id="ARBA00051897"/>
    </source>
</evidence>
<dbReference type="Pfam" id="PF00781">
    <property type="entry name" value="DAGK_cat"/>
    <property type="match status" value="1"/>
</dbReference>
<proteinExistence type="inferred from homology"/>
<dbReference type="AlphaFoldDB" id="A0A420YE67"/>
<keyword evidence="5 12" id="KW-0819">tRNA processing</keyword>
<dbReference type="InterPro" id="IPR017438">
    <property type="entry name" value="ATP-NAD_kinase_N"/>
</dbReference>
<dbReference type="Gene3D" id="3.30.56.70">
    <property type="entry name" value="N2,N2-dimethylguanosine tRNA methyltransferase, C-terminal domain"/>
    <property type="match status" value="1"/>
</dbReference>
<keyword evidence="2 12" id="KW-0489">Methyltransferase</keyword>
<dbReference type="Gene3D" id="3.40.50.150">
    <property type="entry name" value="Vaccinia Virus protein VP39"/>
    <property type="match status" value="1"/>
</dbReference>
<dbReference type="PROSITE" id="PS50146">
    <property type="entry name" value="DAGK"/>
    <property type="match status" value="1"/>
</dbReference>
<dbReference type="InterPro" id="IPR029063">
    <property type="entry name" value="SAM-dependent_MTases_sf"/>
</dbReference>
<dbReference type="GO" id="GO:0002940">
    <property type="term" value="P:tRNA N2-guanine methylation"/>
    <property type="evidence" value="ECO:0007669"/>
    <property type="project" value="TreeGrafter"/>
</dbReference>
<feature type="domain" description="DAGKc" evidence="15">
    <location>
        <begin position="788"/>
        <end position="959"/>
    </location>
</feature>
<accession>A0A420YE67</accession>
<evidence type="ECO:0000256" key="12">
    <source>
        <dbReference type="PROSITE-ProRule" id="PRU00958"/>
    </source>
</evidence>
<evidence type="ECO:0000256" key="3">
    <source>
        <dbReference type="ARBA" id="ARBA00022679"/>
    </source>
</evidence>
<keyword evidence="3 12" id="KW-0808">Transferase</keyword>
<keyword evidence="4 12" id="KW-0949">S-adenosyl-L-methionine</keyword>
<keyword evidence="17" id="KW-1185">Reference proteome</keyword>
<dbReference type="InterPro" id="IPR016064">
    <property type="entry name" value="NAD/diacylglycerol_kinase_sf"/>
</dbReference>
<dbReference type="SUPFAM" id="SSF111331">
    <property type="entry name" value="NAD kinase/diacylglycerol kinase-like"/>
    <property type="match status" value="1"/>
</dbReference>
<dbReference type="PROSITE" id="PS51626">
    <property type="entry name" value="SAM_MT_TRM1"/>
    <property type="match status" value="1"/>
</dbReference>
<reference evidence="16 17" key="1">
    <citation type="submission" date="2018-08" db="EMBL/GenBank/DDBJ databases">
        <title>Draft genome of the lignicolous fungus Coniochaeta pulveracea.</title>
        <authorList>
            <person name="Borstlap C.J."/>
            <person name="De Witt R.N."/>
            <person name="Botha A."/>
            <person name="Volschenk H."/>
        </authorList>
    </citation>
    <scope>NUCLEOTIDE SEQUENCE [LARGE SCALE GENOMIC DNA]</scope>
    <source>
        <strain evidence="16 17">CAB683</strain>
    </source>
</reference>
<evidence type="ECO:0000256" key="4">
    <source>
        <dbReference type="ARBA" id="ARBA00022691"/>
    </source>
</evidence>
<evidence type="ECO:0000313" key="16">
    <source>
        <dbReference type="EMBL" id="RKU46201.1"/>
    </source>
</evidence>
<dbReference type="InterPro" id="IPR001206">
    <property type="entry name" value="Diacylglycerol_kinase_cat_dom"/>
</dbReference>
<evidence type="ECO:0000256" key="6">
    <source>
        <dbReference type="ARBA" id="ARBA00022884"/>
    </source>
</evidence>